<organism evidence="2 3">
    <name type="scientific">Portunus trituberculatus</name>
    <name type="common">Swimming crab</name>
    <name type="synonym">Neptunus trituberculatus</name>
    <dbReference type="NCBI Taxonomy" id="210409"/>
    <lineage>
        <taxon>Eukaryota</taxon>
        <taxon>Metazoa</taxon>
        <taxon>Ecdysozoa</taxon>
        <taxon>Arthropoda</taxon>
        <taxon>Crustacea</taxon>
        <taxon>Multicrustacea</taxon>
        <taxon>Malacostraca</taxon>
        <taxon>Eumalacostraca</taxon>
        <taxon>Eucarida</taxon>
        <taxon>Decapoda</taxon>
        <taxon>Pleocyemata</taxon>
        <taxon>Brachyura</taxon>
        <taxon>Eubrachyura</taxon>
        <taxon>Portunoidea</taxon>
        <taxon>Portunidae</taxon>
        <taxon>Portuninae</taxon>
        <taxon>Portunus</taxon>
    </lineage>
</organism>
<accession>A0A5B7CEJ0</accession>
<comment type="caution">
    <text evidence="2">The sequence shown here is derived from an EMBL/GenBank/DDBJ whole genome shotgun (WGS) entry which is preliminary data.</text>
</comment>
<sequence length="61" mass="7192">MKEEDEEGEKEECHMTSSLRHQNINQLINKKNEGGKKDMKVEKGKEKEEEKEKEEANSEKD</sequence>
<protein>
    <submittedName>
        <fullName evidence="2">Uncharacterized protein</fullName>
    </submittedName>
</protein>
<reference evidence="2 3" key="1">
    <citation type="submission" date="2019-05" db="EMBL/GenBank/DDBJ databases">
        <title>Another draft genome of Portunus trituberculatus and its Hox gene families provides insights of decapod evolution.</title>
        <authorList>
            <person name="Jeong J.-H."/>
            <person name="Song I."/>
            <person name="Kim S."/>
            <person name="Choi T."/>
            <person name="Kim D."/>
            <person name="Ryu S."/>
            <person name="Kim W."/>
        </authorList>
    </citation>
    <scope>NUCLEOTIDE SEQUENCE [LARGE SCALE GENOMIC DNA]</scope>
    <source>
        <tissue evidence="2">Muscle</tissue>
    </source>
</reference>
<feature type="compositionally biased region" description="Acidic residues" evidence="1">
    <location>
        <begin position="1"/>
        <end position="10"/>
    </location>
</feature>
<feature type="compositionally biased region" description="Basic and acidic residues" evidence="1">
    <location>
        <begin position="30"/>
        <end position="61"/>
    </location>
</feature>
<dbReference type="AlphaFoldDB" id="A0A5B7CEJ0"/>
<feature type="region of interest" description="Disordered" evidence="1">
    <location>
        <begin position="1"/>
        <end position="61"/>
    </location>
</feature>
<evidence type="ECO:0000313" key="2">
    <source>
        <dbReference type="EMBL" id="MPC07817.1"/>
    </source>
</evidence>
<dbReference type="Proteomes" id="UP000324222">
    <property type="component" value="Unassembled WGS sequence"/>
</dbReference>
<gene>
    <name evidence="2" type="ORF">E2C01_000384</name>
</gene>
<proteinExistence type="predicted"/>
<keyword evidence="3" id="KW-1185">Reference proteome</keyword>
<feature type="compositionally biased region" description="Polar residues" evidence="1">
    <location>
        <begin position="15"/>
        <end position="29"/>
    </location>
</feature>
<evidence type="ECO:0000313" key="3">
    <source>
        <dbReference type="Proteomes" id="UP000324222"/>
    </source>
</evidence>
<evidence type="ECO:0000256" key="1">
    <source>
        <dbReference type="SAM" id="MobiDB-lite"/>
    </source>
</evidence>
<dbReference type="EMBL" id="VSRR010000009">
    <property type="protein sequence ID" value="MPC07817.1"/>
    <property type="molecule type" value="Genomic_DNA"/>
</dbReference>
<name>A0A5B7CEJ0_PORTR</name>